<dbReference type="FunFam" id="3.30.420.10:FF:000089">
    <property type="entry name" value="Ribonuclease H"/>
    <property type="match status" value="1"/>
</dbReference>
<dbReference type="GO" id="GO:0003676">
    <property type="term" value="F:nucleic acid binding"/>
    <property type="evidence" value="ECO:0007669"/>
    <property type="project" value="InterPro"/>
</dbReference>
<dbReference type="HOGENOM" id="CLU_030894_6_2_9"/>
<evidence type="ECO:0000259" key="12">
    <source>
        <dbReference type="PROSITE" id="PS50879"/>
    </source>
</evidence>
<dbReference type="GO" id="GO:0043137">
    <property type="term" value="P:DNA replication, removal of RNA primer"/>
    <property type="evidence" value="ECO:0007669"/>
    <property type="project" value="TreeGrafter"/>
</dbReference>
<feature type="binding site" evidence="11">
    <location>
        <position position="138"/>
    </location>
    <ligand>
        <name>Mg(2+)</name>
        <dbReference type="ChEBI" id="CHEBI:18420"/>
        <label>2</label>
    </ligand>
</feature>
<dbReference type="InterPro" id="IPR050092">
    <property type="entry name" value="RNase_H"/>
</dbReference>
<dbReference type="NCBIfam" id="NF001236">
    <property type="entry name" value="PRK00203.1"/>
    <property type="match status" value="1"/>
</dbReference>
<evidence type="ECO:0000256" key="4">
    <source>
        <dbReference type="ARBA" id="ARBA00011245"/>
    </source>
</evidence>
<protein>
    <recommendedName>
        <fullName evidence="5 11">Ribonuclease H</fullName>
        <shortName evidence="11">RNase H</shortName>
        <ecNumber evidence="5 11">3.1.26.4</ecNumber>
    </recommendedName>
</protein>
<evidence type="ECO:0000256" key="10">
    <source>
        <dbReference type="ARBA" id="ARBA00022842"/>
    </source>
</evidence>
<accession>F6BLN5</accession>
<keyword evidence="9 11" id="KW-0378">Hydrolase</keyword>
<sequence length="154" mass="17630">MINMSDVTIYTDGACSGNPGPGGWGAILIYKDIVKEKSGYEENTTNNRMELTAAIEALKMLKRPCKVNLYSDSSYLINAFNQKWIDNWLKRGWIKSDNKTPVENKDLWLKLLDLSSIHNIKWIKVKGHADNEYNNRCDKLATDEIKKHQIGIIK</sequence>
<dbReference type="eggNOG" id="COG0328">
    <property type="taxonomic scope" value="Bacteria"/>
</dbReference>
<dbReference type="Pfam" id="PF00075">
    <property type="entry name" value="RNase_H"/>
    <property type="match status" value="1"/>
</dbReference>
<dbReference type="Proteomes" id="UP000007239">
    <property type="component" value="Chromosome"/>
</dbReference>
<feature type="binding site" evidence="11">
    <location>
        <position position="12"/>
    </location>
    <ligand>
        <name>Mg(2+)</name>
        <dbReference type="ChEBI" id="CHEBI:18420"/>
        <label>1</label>
    </ligand>
</feature>
<dbReference type="CDD" id="cd09278">
    <property type="entry name" value="RNase_HI_prokaryote_like"/>
    <property type="match status" value="1"/>
</dbReference>
<evidence type="ECO:0000313" key="13">
    <source>
        <dbReference type="EMBL" id="AEF17282.1"/>
    </source>
</evidence>
<dbReference type="KEGG" id="txy:Thexy_1249"/>
<keyword evidence="14" id="KW-1185">Reference proteome</keyword>
<keyword evidence="10 11" id="KW-0460">Magnesium</keyword>
<dbReference type="PANTHER" id="PTHR10642:SF26">
    <property type="entry name" value="RIBONUCLEASE H1"/>
    <property type="match status" value="1"/>
</dbReference>
<keyword evidence="8 11" id="KW-0255">Endonuclease</keyword>
<dbReference type="EC" id="3.1.26.4" evidence="5 11"/>
<dbReference type="STRING" id="858215.Thexy_1249"/>
<evidence type="ECO:0000256" key="1">
    <source>
        <dbReference type="ARBA" id="ARBA00000077"/>
    </source>
</evidence>
<dbReference type="GO" id="GO:0005737">
    <property type="term" value="C:cytoplasm"/>
    <property type="evidence" value="ECO:0007669"/>
    <property type="project" value="UniProtKB-SubCell"/>
</dbReference>
<dbReference type="PROSITE" id="PS50879">
    <property type="entry name" value="RNASE_H_1"/>
    <property type="match status" value="1"/>
</dbReference>
<evidence type="ECO:0000256" key="7">
    <source>
        <dbReference type="ARBA" id="ARBA00022723"/>
    </source>
</evidence>
<comment type="cofactor">
    <cofactor evidence="11">
        <name>Mg(2+)</name>
        <dbReference type="ChEBI" id="CHEBI:18420"/>
    </cofactor>
    <text evidence="11">Binds 1 Mg(2+) ion per subunit. May bind a second metal ion at a regulatory site, or after substrate binding.</text>
</comment>
<dbReference type="PANTHER" id="PTHR10642">
    <property type="entry name" value="RIBONUCLEASE H1"/>
    <property type="match status" value="1"/>
</dbReference>
<evidence type="ECO:0000256" key="5">
    <source>
        <dbReference type="ARBA" id="ARBA00012180"/>
    </source>
</evidence>
<comment type="similarity">
    <text evidence="3 11">Belongs to the RNase H family.</text>
</comment>
<keyword evidence="7 11" id="KW-0479">Metal-binding</keyword>
<dbReference type="GO" id="GO:0004523">
    <property type="term" value="F:RNA-DNA hybrid ribonuclease activity"/>
    <property type="evidence" value="ECO:0007669"/>
    <property type="project" value="UniProtKB-UniRule"/>
</dbReference>
<dbReference type="Gene3D" id="3.30.420.10">
    <property type="entry name" value="Ribonuclease H-like superfamily/Ribonuclease H"/>
    <property type="match status" value="1"/>
</dbReference>
<evidence type="ECO:0000256" key="8">
    <source>
        <dbReference type="ARBA" id="ARBA00022759"/>
    </source>
</evidence>
<dbReference type="InterPro" id="IPR012337">
    <property type="entry name" value="RNaseH-like_sf"/>
</dbReference>
<evidence type="ECO:0000256" key="6">
    <source>
        <dbReference type="ARBA" id="ARBA00022722"/>
    </source>
</evidence>
<evidence type="ECO:0000256" key="9">
    <source>
        <dbReference type="ARBA" id="ARBA00022801"/>
    </source>
</evidence>
<feature type="binding site" evidence="11">
    <location>
        <position position="12"/>
    </location>
    <ligand>
        <name>Mg(2+)</name>
        <dbReference type="ChEBI" id="CHEBI:18420"/>
        <label>2</label>
    </ligand>
</feature>
<dbReference type="AlphaFoldDB" id="F6BLN5"/>
<comment type="function">
    <text evidence="2 11">Endonuclease that specifically degrades the RNA of RNA-DNA hybrids.</text>
</comment>
<organism evidence="13 14">
    <name type="scientific">Thermoanaerobacterium xylanolyticum (strain ATCC 49914 / DSM 7097 / LX-11)</name>
    <dbReference type="NCBI Taxonomy" id="858215"/>
    <lineage>
        <taxon>Bacteria</taxon>
        <taxon>Bacillati</taxon>
        <taxon>Bacillota</taxon>
        <taxon>Clostridia</taxon>
        <taxon>Thermoanaerobacterales</taxon>
        <taxon>Thermoanaerobacteraceae</taxon>
        <taxon>Thermoanaerobacterium</taxon>
    </lineage>
</organism>
<keyword evidence="6 11" id="KW-0540">Nuclease</keyword>
<comment type="subcellular location">
    <subcellularLocation>
        <location evidence="11">Cytoplasm</location>
    </subcellularLocation>
</comment>
<dbReference type="SUPFAM" id="SSF53098">
    <property type="entry name" value="Ribonuclease H-like"/>
    <property type="match status" value="1"/>
</dbReference>
<dbReference type="InterPro" id="IPR036397">
    <property type="entry name" value="RNaseH_sf"/>
</dbReference>
<feature type="domain" description="RNase H type-1" evidence="12">
    <location>
        <begin position="3"/>
        <end position="146"/>
    </location>
</feature>
<dbReference type="RefSeq" id="WP_013788024.1">
    <property type="nucleotide sequence ID" value="NC_015555.1"/>
</dbReference>
<gene>
    <name evidence="11" type="primary">rnhA</name>
    <name evidence="13" type="ordered locus">Thexy_1249</name>
</gene>
<proteinExistence type="inferred from homology"/>
<comment type="catalytic activity">
    <reaction evidence="1 11">
        <text>Endonucleolytic cleavage to 5'-phosphomonoester.</text>
        <dbReference type="EC" id="3.1.26.4"/>
    </reaction>
</comment>
<dbReference type="EMBL" id="CP002739">
    <property type="protein sequence ID" value="AEF17282.1"/>
    <property type="molecule type" value="Genomic_DNA"/>
</dbReference>
<dbReference type="GO" id="GO:0000287">
    <property type="term" value="F:magnesium ion binding"/>
    <property type="evidence" value="ECO:0007669"/>
    <property type="project" value="UniProtKB-UniRule"/>
</dbReference>
<name>F6BLN5_THEXL</name>
<evidence type="ECO:0000256" key="11">
    <source>
        <dbReference type="HAMAP-Rule" id="MF_00042"/>
    </source>
</evidence>
<feature type="binding site" evidence="11">
    <location>
        <position position="50"/>
    </location>
    <ligand>
        <name>Mg(2+)</name>
        <dbReference type="ChEBI" id="CHEBI:18420"/>
        <label>1</label>
    </ligand>
</feature>
<dbReference type="HAMAP" id="MF_00042">
    <property type="entry name" value="RNase_H"/>
    <property type="match status" value="1"/>
</dbReference>
<dbReference type="InterPro" id="IPR002156">
    <property type="entry name" value="RNaseH_domain"/>
</dbReference>
<evidence type="ECO:0000256" key="2">
    <source>
        <dbReference type="ARBA" id="ARBA00004065"/>
    </source>
</evidence>
<keyword evidence="11" id="KW-0963">Cytoplasm</keyword>
<evidence type="ECO:0000313" key="14">
    <source>
        <dbReference type="Proteomes" id="UP000007239"/>
    </source>
</evidence>
<reference evidence="13" key="1">
    <citation type="submission" date="2011-05" db="EMBL/GenBank/DDBJ databases">
        <title>Complete sequence of Thermoanaerobacterium xylanolyticum LX-11.</title>
        <authorList>
            <consortium name="US DOE Joint Genome Institute"/>
            <person name="Lucas S."/>
            <person name="Han J."/>
            <person name="Lapidus A."/>
            <person name="Cheng J.-F."/>
            <person name="Goodwin L."/>
            <person name="Pitluck S."/>
            <person name="Peters L."/>
            <person name="Mikhailova N."/>
            <person name="Lu M."/>
            <person name="Han C."/>
            <person name="Tapia R."/>
            <person name="Land M."/>
            <person name="Hauser L."/>
            <person name="Kyrpides N."/>
            <person name="Ivanova N."/>
            <person name="Pagani I."/>
            <person name="Hemme C."/>
            <person name="Woyke T."/>
        </authorList>
    </citation>
    <scope>NUCLEOTIDE SEQUENCE</scope>
    <source>
        <strain evidence="13">LX-11</strain>
    </source>
</reference>
<comment type="subunit">
    <text evidence="4 11">Monomer.</text>
</comment>
<feature type="binding site" evidence="11">
    <location>
        <position position="72"/>
    </location>
    <ligand>
        <name>Mg(2+)</name>
        <dbReference type="ChEBI" id="CHEBI:18420"/>
        <label>1</label>
    </ligand>
</feature>
<evidence type="ECO:0000256" key="3">
    <source>
        <dbReference type="ARBA" id="ARBA00005300"/>
    </source>
</evidence>
<dbReference type="InterPro" id="IPR022892">
    <property type="entry name" value="RNaseHI"/>
</dbReference>